<name>A0A410JT24_ORNRH</name>
<dbReference type="GO" id="GO:0006567">
    <property type="term" value="P:L-threonine catabolic process"/>
    <property type="evidence" value="ECO:0007669"/>
    <property type="project" value="TreeGrafter"/>
</dbReference>
<accession>A0A410JT24</accession>
<dbReference type="RefSeq" id="WP_128501606.1">
    <property type="nucleotide sequence ID" value="NZ_CP035107.1"/>
</dbReference>
<dbReference type="EMBL" id="CP035107">
    <property type="protein sequence ID" value="QAR31159.1"/>
    <property type="molecule type" value="Genomic_DNA"/>
</dbReference>
<dbReference type="Pfam" id="PF01370">
    <property type="entry name" value="Epimerase"/>
    <property type="match status" value="1"/>
</dbReference>
<evidence type="ECO:0000313" key="4">
    <source>
        <dbReference type="Proteomes" id="UP000287701"/>
    </source>
</evidence>
<proteinExistence type="inferred from homology"/>
<feature type="domain" description="NAD-dependent epimerase/dehydratase" evidence="2">
    <location>
        <begin position="4"/>
        <end position="239"/>
    </location>
</feature>
<dbReference type="SUPFAM" id="SSF51735">
    <property type="entry name" value="NAD(P)-binding Rossmann-fold domains"/>
    <property type="match status" value="1"/>
</dbReference>
<dbReference type="Proteomes" id="UP000287701">
    <property type="component" value="Chromosome"/>
</dbReference>
<evidence type="ECO:0000313" key="3">
    <source>
        <dbReference type="EMBL" id="QAR31159.1"/>
    </source>
</evidence>
<reference evidence="3 4" key="1">
    <citation type="submission" date="2019-01" db="EMBL/GenBank/DDBJ databases">
        <title>Whole Genome of Ornithobacterium rhinotracheale FARPER-174b.</title>
        <authorList>
            <person name="Tataje-Lavanda L.A."/>
            <person name="Montalvan A."/>
            <person name="Montesinos R."/>
            <person name="Zimic M."/>
            <person name="Fernandez-Sanchez M."/>
            <person name="Fernandez-Diaz M."/>
        </authorList>
    </citation>
    <scope>NUCLEOTIDE SEQUENCE [LARGE SCALE GENOMIC DNA]</scope>
    <source>
        <strain evidence="3 4">FARPER-174b</strain>
    </source>
</reference>
<dbReference type="InterPro" id="IPR051225">
    <property type="entry name" value="NAD(P)_epim/dehydratase"/>
</dbReference>
<sequence length="314" mass="35432">MGKILVTGALGQIGSELTTALRERYGDDNVIASDIREVNPFGGRYVQLDVLDTEGWRNLIKEEGITEVYHLAAMLSGVAEKFPMKAWDLNTKSFMSLLEMAREGLVKKIFWPSSIAVYGKGARKYQTPQDEVQMPLSMYGIAKLAGERLCDYYHTKYGVDVRSIRYPGLISWKTLPGGGTTDYAVDIYYKALEDGKYECFLKEDSTLPMLYMNDAIKATIQLMEADAEQLSVHSSYNLGGLSFNPKEIAAVIKTRIPEFEITYNPDFRQAIADSWPAEIDDSVAAKDWGWKPDFDLEAMTDEMLKNLRIKLDIH</sequence>
<dbReference type="GO" id="GO:0008743">
    <property type="term" value="F:L-threonine 3-dehydrogenase activity"/>
    <property type="evidence" value="ECO:0007669"/>
    <property type="project" value="TreeGrafter"/>
</dbReference>
<evidence type="ECO:0000259" key="2">
    <source>
        <dbReference type="Pfam" id="PF01370"/>
    </source>
</evidence>
<gene>
    <name evidence="3" type="ORF">EQP59_07340</name>
</gene>
<dbReference type="Gene3D" id="3.40.50.720">
    <property type="entry name" value="NAD(P)-binding Rossmann-like Domain"/>
    <property type="match status" value="1"/>
</dbReference>
<dbReference type="AlphaFoldDB" id="A0A410JT24"/>
<dbReference type="InterPro" id="IPR001509">
    <property type="entry name" value="Epimerase_deHydtase"/>
</dbReference>
<comment type="similarity">
    <text evidence="1">Belongs to the NAD(P)-dependent epimerase/dehydratase family.</text>
</comment>
<organism evidence="3 4">
    <name type="scientific">Ornithobacterium rhinotracheale</name>
    <dbReference type="NCBI Taxonomy" id="28251"/>
    <lineage>
        <taxon>Bacteria</taxon>
        <taxon>Pseudomonadati</taxon>
        <taxon>Bacteroidota</taxon>
        <taxon>Flavobacteriia</taxon>
        <taxon>Flavobacteriales</taxon>
        <taxon>Weeksellaceae</taxon>
        <taxon>Ornithobacterium</taxon>
    </lineage>
</organism>
<protein>
    <submittedName>
        <fullName evidence="3">NAD-dependent epimerase/dehydratase family protein</fullName>
    </submittedName>
</protein>
<evidence type="ECO:0000256" key="1">
    <source>
        <dbReference type="ARBA" id="ARBA00007637"/>
    </source>
</evidence>
<dbReference type="OrthoDB" id="9779902at2"/>
<dbReference type="PANTHER" id="PTHR42687">
    <property type="entry name" value="L-THREONINE 3-DEHYDROGENASE"/>
    <property type="match status" value="1"/>
</dbReference>
<dbReference type="PANTHER" id="PTHR42687:SF1">
    <property type="entry name" value="L-THREONINE 3-DEHYDROGENASE, MITOCHONDRIAL"/>
    <property type="match status" value="1"/>
</dbReference>
<dbReference type="InterPro" id="IPR036291">
    <property type="entry name" value="NAD(P)-bd_dom_sf"/>
</dbReference>